<feature type="region of interest" description="Disordered" evidence="1">
    <location>
        <begin position="23"/>
        <end position="49"/>
    </location>
</feature>
<dbReference type="Gene3D" id="1.10.238.10">
    <property type="entry name" value="EF-hand"/>
    <property type="match status" value="1"/>
</dbReference>
<evidence type="ECO:0000313" key="4">
    <source>
        <dbReference type="Proteomes" id="UP000005824"/>
    </source>
</evidence>
<keyword evidence="4" id="KW-1185">Reference proteome</keyword>
<feature type="chain" id="PRO_5002800249" description="EF-hand domain-containing protein" evidence="2">
    <location>
        <begin position="23"/>
        <end position="130"/>
    </location>
</feature>
<evidence type="ECO:0000256" key="1">
    <source>
        <dbReference type="SAM" id="MobiDB-lite"/>
    </source>
</evidence>
<dbReference type="Proteomes" id="UP000005824">
    <property type="component" value="Unassembled WGS sequence"/>
</dbReference>
<feature type="region of interest" description="Disordered" evidence="1">
    <location>
        <begin position="109"/>
        <end position="130"/>
    </location>
</feature>
<feature type="signal peptide" evidence="2">
    <location>
        <begin position="1"/>
        <end position="22"/>
    </location>
</feature>
<name>B4CX02_9BACT</name>
<dbReference type="RefSeq" id="WP_006978941.1">
    <property type="nucleotide sequence ID" value="NZ_ABVL01000003.1"/>
</dbReference>
<evidence type="ECO:0000256" key="2">
    <source>
        <dbReference type="SAM" id="SignalP"/>
    </source>
</evidence>
<keyword evidence="2" id="KW-0732">Signal</keyword>
<reference evidence="3 4" key="1">
    <citation type="journal article" date="2011" name="J. Bacteriol.">
        <title>Genome sequence of Chthoniobacter flavus Ellin428, an aerobic heterotrophic soil bacterium.</title>
        <authorList>
            <person name="Kant R."/>
            <person name="van Passel M.W."/>
            <person name="Palva A."/>
            <person name="Lucas S."/>
            <person name="Lapidus A."/>
            <person name="Glavina Del Rio T."/>
            <person name="Dalin E."/>
            <person name="Tice H."/>
            <person name="Bruce D."/>
            <person name="Goodwin L."/>
            <person name="Pitluck S."/>
            <person name="Larimer F.W."/>
            <person name="Land M.L."/>
            <person name="Hauser L."/>
            <person name="Sangwan P."/>
            <person name="de Vos W.M."/>
            <person name="Janssen P.H."/>
            <person name="Smidt H."/>
        </authorList>
    </citation>
    <scope>NUCLEOTIDE SEQUENCE [LARGE SCALE GENOMIC DNA]</scope>
    <source>
        <strain evidence="3 4">Ellin428</strain>
    </source>
</reference>
<gene>
    <name evidence="3" type="ORF">CfE428DRAFT_1615</name>
</gene>
<accession>B4CX02</accession>
<proteinExistence type="predicted"/>
<organism evidence="3 4">
    <name type="scientific">Chthoniobacter flavus Ellin428</name>
    <dbReference type="NCBI Taxonomy" id="497964"/>
    <lineage>
        <taxon>Bacteria</taxon>
        <taxon>Pseudomonadati</taxon>
        <taxon>Verrucomicrobiota</taxon>
        <taxon>Spartobacteria</taxon>
        <taxon>Chthoniobacterales</taxon>
        <taxon>Chthoniobacteraceae</taxon>
        <taxon>Chthoniobacter</taxon>
    </lineage>
</organism>
<dbReference type="InParanoid" id="B4CX02"/>
<dbReference type="AlphaFoldDB" id="B4CX02"/>
<evidence type="ECO:0000313" key="3">
    <source>
        <dbReference type="EMBL" id="EDY21322.1"/>
    </source>
</evidence>
<comment type="caution">
    <text evidence="3">The sequence shown here is derived from an EMBL/GenBank/DDBJ whole genome shotgun (WGS) entry which is preliminary data.</text>
</comment>
<feature type="compositionally biased region" description="Basic and acidic residues" evidence="1">
    <location>
        <begin position="23"/>
        <end position="37"/>
    </location>
</feature>
<dbReference type="InterPro" id="IPR011992">
    <property type="entry name" value="EF-hand-dom_pair"/>
</dbReference>
<sequence length="130" mass="14139" precursor="true">MKRVSFLTALTVFAVAIATAKAEDPKPRPRGGFDRPLADTPRFGNPGASPKLTMVDFRALLEHWADFDANKNQLLEKSEVPELFGKLFDEADLNHDGVLDEHERTLVTQSATTNTTTATTTTVPVSAAAK</sequence>
<evidence type="ECO:0008006" key="5">
    <source>
        <dbReference type="Google" id="ProtNLM"/>
    </source>
</evidence>
<protein>
    <recommendedName>
        <fullName evidence="5">EF-hand domain-containing protein</fullName>
    </recommendedName>
</protein>
<dbReference type="EMBL" id="ABVL01000003">
    <property type="protein sequence ID" value="EDY21322.1"/>
    <property type="molecule type" value="Genomic_DNA"/>
</dbReference>
<dbReference type="SUPFAM" id="SSF47473">
    <property type="entry name" value="EF-hand"/>
    <property type="match status" value="1"/>
</dbReference>